<dbReference type="RefSeq" id="WP_021665991.1">
    <property type="nucleotide sequence ID" value="NZ_KI259218.1"/>
</dbReference>
<dbReference type="AlphaFoldDB" id="A0A0E2LNA8"/>
<dbReference type="GO" id="GO:0015344">
    <property type="term" value="F:siderophore uptake transmembrane transporter activity"/>
    <property type="evidence" value="ECO:0007669"/>
    <property type="project" value="TreeGrafter"/>
</dbReference>
<accession>A0A0E2LNA8</accession>
<dbReference type="SUPFAM" id="SSF49464">
    <property type="entry name" value="Carboxypeptidase regulatory domain-like"/>
    <property type="match status" value="1"/>
</dbReference>
<dbReference type="PANTHER" id="PTHR30069">
    <property type="entry name" value="TONB-DEPENDENT OUTER MEMBRANE RECEPTOR"/>
    <property type="match status" value="1"/>
</dbReference>
<dbReference type="GO" id="GO:0009279">
    <property type="term" value="C:cell outer membrane"/>
    <property type="evidence" value="ECO:0007669"/>
    <property type="project" value="UniProtKB-SubCell"/>
</dbReference>
<comment type="subcellular location">
    <subcellularLocation>
        <location evidence="1">Cell outer membrane</location>
        <topology evidence="1">Multi-pass membrane protein</topology>
    </subcellularLocation>
</comment>
<evidence type="ECO:0000313" key="8">
    <source>
        <dbReference type="EMBL" id="ERJ64069.1"/>
    </source>
</evidence>
<evidence type="ECO:0000256" key="1">
    <source>
        <dbReference type="ARBA" id="ARBA00004571"/>
    </source>
</evidence>
<reference evidence="8 9" key="1">
    <citation type="submission" date="2013-06" db="EMBL/GenBank/DDBJ databases">
        <authorList>
            <person name="Weinstock G."/>
            <person name="Sodergren E."/>
            <person name="Lobos E.A."/>
            <person name="Fulton L."/>
            <person name="Fulton R."/>
            <person name="Courtney L."/>
            <person name="Fronick C."/>
            <person name="O'Laughlin M."/>
            <person name="Godfrey J."/>
            <person name="Wilson R.M."/>
            <person name="Miner T."/>
            <person name="Farmer C."/>
            <person name="Delehaunty K."/>
            <person name="Cordes M."/>
            <person name="Minx P."/>
            <person name="Tomlinson C."/>
            <person name="Chen J."/>
            <person name="Wollam A."/>
            <person name="Pepin K.H."/>
            <person name="Bhonagiri V."/>
            <person name="Zhang X."/>
            <person name="Warren W."/>
            <person name="Mitreva M."/>
            <person name="Mardis E.R."/>
            <person name="Wilson R.K."/>
        </authorList>
    </citation>
    <scope>NUCLEOTIDE SEQUENCE [LARGE SCALE GENOMIC DNA]</scope>
    <source>
        <strain evidence="8 9">F0570</strain>
    </source>
</reference>
<keyword evidence="4" id="KW-0812">Transmembrane</keyword>
<dbReference type="InterPro" id="IPR039426">
    <property type="entry name" value="TonB-dep_rcpt-like"/>
</dbReference>
<evidence type="ECO:0000256" key="5">
    <source>
        <dbReference type="ARBA" id="ARBA00022729"/>
    </source>
</evidence>
<evidence type="ECO:0008006" key="10">
    <source>
        <dbReference type="Google" id="ProtNLM"/>
    </source>
</evidence>
<protein>
    <recommendedName>
        <fullName evidence="10">TonB-dependent receptor</fullName>
    </recommendedName>
</protein>
<dbReference type="InterPro" id="IPR008969">
    <property type="entry name" value="CarboxyPept-like_regulatory"/>
</dbReference>
<keyword evidence="5" id="KW-0732">Signal</keyword>
<dbReference type="InterPro" id="IPR036942">
    <property type="entry name" value="Beta-barrel_TonB_sf"/>
</dbReference>
<keyword evidence="7" id="KW-0998">Cell outer membrane</keyword>
<dbReference type="Gene3D" id="2.40.170.20">
    <property type="entry name" value="TonB-dependent receptor, beta-barrel domain"/>
    <property type="match status" value="1"/>
</dbReference>
<comment type="caution">
    <text evidence="8">The sequence shown here is derived from an EMBL/GenBank/DDBJ whole genome shotgun (WGS) entry which is preliminary data.</text>
</comment>
<organism evidence="8 9">
    <name type="scientific">Porphyromonas gingivalis F0570</name>
    <dbReference type="NCBI Taxonomy" id="1227271"/>
    <lineage>
        <taxon>Bacteria</taxon>
        <taxon>Pseudomonadati</taxon>
        <taxon>Bacteroidota</taxon>
        <taxon>Bacteroidia</taxon>
        <taxon>Bacteroidales</taxon>
        <taxon>Porphyromonadaceae</taxon>
        <taxon>Porphyromonas</taxon>
    </lineage>
</organism>
<dbReference type="GO" id="GO:0044718">
    <property type="term" value="P:siderophore transmembrane transport"/>
    <property type="evidence" value="ECO:0007669"/>
    <property type="project" value="TreeGrafter"/>
</dbReference>
<evidence type="ECO:0000256" key="2">
    <source>
        <dbReference type="ARBA" id="ARBA00022448"/>
    </source>
</evidence>
<evidence type="ECO:0000256" key="6">
    <source>
        <dbReference type="ARBA" id="ARBA00023136"/>
    </source>
</evidence>
<evidence type="ECO:0000313" key="9">
    <source>
        <dbReference type="Proteomes" id="UP000016630"/>
    </source>
</evidence>
<proteinExistence type="predicted"/>
<keyword evidence="3" id="KW-1134">Transmembrane beta strand</keyword>
<evidence type="ECO:0000256" key="3">
    <source>
        <dbReference type="ARBA" id="ARBA00022452"/>
    </source>
</evidence>
<evidence type="ECO:0000256" key="4">
    <source>
        <dbReference type="ARBA" id="ARBA00022692"/>
    </source>
</evidence>
<dbReference type="Proteomes" id="UP000016630">
    <property type="component" value="Unassembled WGS sequence"/>
</dbReference>
<keyword evidence="6" id="KW-0472">Membrane</keyword>
<keyword evidence="2" id="KW-0813">Transport</keyword>
<dbReference type="HOGENOM" id="CLU_012729_2_0_10"/>
<gene>
    <name evidence="8" type="ORF">HMPREF1555_02074</name>
</gene>
<dbReference type="PATRIC" id="fig|1227271.3.peg.1823"/>
<sequence>MMNRAVTSILVYLWLCVAGLLPVVAQEATGQMLAGRVIDAESREPLAGAVCQLLDASGKPLAFVLSKADGSFSLEKKAGGKLLSVRYMGYRKMSKAIDAAAPPLLFALVPSDVKLKEVVVRAEPVRKLGDTIAYSAAAFAGPDDRYLADLLRKLPGIEVSANGLIKYQGEPITHMYIEGVDMLQNRYNLASRNMPQEAVKTVEVLEGHQHIKTLRETVPEKRAALNIKLKERFKVRPFGEVTAGGGFPELFTGRIFGMQISPKVQALLTAKGNNTGNSMNEEAVRLLDEDGIMYNASDREEVLTHAGFRSLPMSQSRYLMNRSGTGSFSTAIPLGADKTLTANASLLTDRREQTILQEQTYNLSTPQEVSVRENRYTKNKSRSAQADFSFENNASRFYLKDDLKLSLGSDRERVRLATNTADYLQTGESLPRVVQNNLTAVLKDDRRSYRFFSFGKYMARNENMLLSDPATGALQMDPDVRMRDLATRNGLESDFRFGRLALHSTTTMGYRGEQIDYRSSLPQPDVEGFGGTYGYHAVHWELSEKPSFSYRFGRTYHRLDLPVAWHLFTLNDKSAAERRQESRAAFSPALSLHWEPGAAWKLNVSVRHGHSFGGLEGFRSGYTRRDYRTYLLPSGFMSERRYSAANFSVDYGDVLHLFYFHLKAGYSHSRSNELPHFDYTAEHNIIRYERYWHDLNAFFADMRLSKFFFPFKANAVLNVHYSRSESLLKQSGQLIGGHANSLSSELTLSKRWGGWLSVSYNLAADYSWMETGANAHRRLPQYRHTARLTLLPIPRLSLRMAGEYNATTLEPGHVHEDVFFDCEARCSIDKVWEVSVSMRNLFDRRMYLIRQLTEYNAFSTAIPIRGRELLATVFFRY</sequence>
<dbReference type="SUPFAM" id="SSF56935">
    <property type="entry name" value="Porins"/>
    <property type="match status" value="1"/>
</dbReference>
<name>A0A0E2LNA8_PORGN</name>
<dbReference type="EMBL" id="AWUW01000141">
    <property type="protein sequence ID" value="ERJ64069.1"/>
    <property type="molecule type" value="Genomic_DNA"/>
</dbReference>
<evidence type="ECO:0000256" key="7">
    <source>
        <dbReference type="ARBA" id="ARBA00023237"/>
    </source>
</evidence>
<dbReference type="PANTHER" id="PTHR30069:SF29">
    <property type="entry name" value="HEMOGLOBIN AND HEMOGLOBIN-HAPTOGLOBIN-BINDING PROTEIN 1-RELATED"/>
    <property type="match status" value="1"/>
</dbReference>